<keyword evidence="5" id="KW-1185">Reference proteome</keyword>
<keyword evidence="2" id="KW-0802">TPR repeat</keyword>
<dbReference type="CDD" id="cd08168">
    <property type="entry name" value="Cytochrom_C3"/>
    <property type="match status" value="2"/>
</dbReference>
<evidence type="ECO:0000313" key="5">
    <source>
        <dbReference type="Proteomes" id="UP000011529"/>
    </source>
</evidence>
<dbReference type="Pfam" id="PF13646">
    <property type="entry name" value="HEAT_2"/>
    <property type="match status" value="1"/>
</dbReference>
<evidence type="ECO:0000259" key="3">
    <source>
        <dbReference type="Pfam" id="PF13435"/>
    </source>
</evidence>
<evidence type="ECO:0000256" key="1">
    <source>
        <dbReference type="ARBA" id="ARBA00022729"/>
    </source>
</evidence>
<feature type="repeat" description="TPR" evidence="2">
    <location>
        <begin position="726"/>
        <end position="759"/>
    </location>
</feature>
<dbReference type="InterPro" id="IPR036280">
    <property type="entry name" value="Multihaem_cyt_sf"/>
</dbReference>
<dbReference type="AlphaFoldDB" id="M2AYB1"/>
<proteinExistence type="predicted"/>
<comment type="caution">
    <text evidence="4">The sequence shown here is derived from an EMBL/GenBank/DDBJ whole genome shotgun (WGS) entry which is preliminary data.</text>
</comment>
<organism evidence="4 5">
    <name type="scientific">Rhodopirellula europaea 6C</name>
    <dbReference type="NCBI Taxonomy" id="1263867"/>
    <lineage>
        <taxon>Bacteria</taxon>
        <taxon>Pseudomonadati</taxon>
        <taxon>Planctomycetota</taxon>
        <taxon>Planctomycetia</taxon>
        <taxon>Pirellulales</taxon>
        <taxon>Pirellulaceae</taxon>
        <taxon>Rhodopirellula</taxon>
    </lineage>
</organism>
<dbReference type="EMBL" id="ANMO01000202">
    <property type="protein sequence ID" value="EMB14969.1"/>
    <property type="molecule type" value="Genomic_DNA"/>
</dbReference>
<dbReference type="InterPro" id="IPR016024">
    <property type="entry name" value="ARM-type_fold"/>
</dbReference>
<dbReference type="PANTHER" id="PTHR35038:SF8">
    <property type="entry name" value="C-TYPE POLYHEME CYTOCHROME OMCC"/>
    <property type="match status" value="1"/>
</dbReference>
<dbReference type="Gene3D" id="1.25.40.10">
    <property type="entry name" value="Tetratricopeptide repeat domain"/>
    <property type="match status" value="2"/>
</dbReference>
<dbReference type="PANTHER" id="PTHR35038">
    <property type="entry name" value="DISSIMILATORY SULFITE REDUCTASE SIRA"/>
    <property type="match status" value="1"/>
</dbReference>
<name>M2AYB1_9BACT</name>
<reference evidence="4" key="2">
    <citation type="journal article" date="2013" name="Mar. Genomics">
        <title>Expression of sulfatases in Rhodopirellula baltica and the diversity of sulfatases in the genus Rhodopirellula.</title>
        <authorList>
            <person name="Wegner C.E."/>
            <person name="Richter-Heitmann T."/>
            <person name="Klindworth A."/>
            <person name="Klockow C."/>
            <person name="Richter M."/>
            <person name="Achstetter T."/>
            <person name="Glockner F.O."/>
            <person name="Harder J."/>
        </authorList>
    </citation>
    <scope>NUCLEOTIDE SEQUENCE [LARGE SCALE GENOMIC DNA]</scope>
    <source>
        <strain evidence="4">6C</strain>
    </source>
</reference>
<sequence>MLLALRNQLKRPLTLVFVSLVVLITGVVAADYFTGLPKSAVATYVGRDACVECHQTESLAFKGSHHDLAMDVATDESVIGDFNDVVFEHDGLQNRLFRDGDRFMVHTEGPDGKMQDFEVKYVFGVDPLQQYMVEFDRDPESSDDEIGRLQVLRISWDTHRKEWFYLRPPDVPEKLEPNDPLHWTGVAQRWQTMCADCHSTNLKTNHDVETLTYHTTFSEIDVSCEACHGPASLHIEMARGNSLFWDRHHGYGLAQLKGEDATGQLEACAPCHSRRSLMDADYQAGDPFCSHFNLELLRGDTYHDDGQIKDEVYVYGSFVQSKMFHKGIRCTDCHDPHSLELKHPGNETCTSCHQHAAGKYDVPSHHHHAVGSEGAKCVNCHMPHTTYMEVDPRRDHSLRVPRPDLSVSIGTPNACSSCHVKDQLENISADKRESLDLYQDWLLAASEGDEEVAEAISKTDQWCDEACDRWYGDDRQTPAHYGEILHGLRSGDSGSIAKALRYVMEPPEIAPVLARATTLDELLQSGRGRESISAAKAVLKDSNEHPILRATAARVMGASGPSDAVKTLLPLLTDPSRLVRSEATKALVSSGGYQTLSGTRQKQADLAIDAIEDELMLASDRAGAHMAWASLSEQRGDYLEAAEAYQNAIRVQPSMSGPRTNYASMLDQLVSAAAQSREAQSAIVQLFGGSGALNELMIQASEKAAQLRRDELPLLGRDAKLASKNADVQYRYGLALYLSGDLPAAEKQLQRAAELAPDVEIFSTALQLLRERINQSEK</sequence>
<feature type="repeat" description="TPR" evidence="2">
    <location>
        <begin position="622"/>
        <end position="655"/>
    </location>
</feature>
<dbReference type="InterPro" id="IPR051829">
    <property type="entry name" value="Multiheme_Cytochr_ET"/>
</dbReference>
<dbReference type="Pfam" id="PF13435">
    <property type="entry name" value="Cytochrome_C554"/>
    <property type="match status" value="1"/>
</dbReference>
<dbReference type="Gene3D" id="1.25.10.10">
    <property type="entry name" value="Leucine-rich Repeat Variant"/>
    <property type="match status" value="1"/>
</dbReference>
<dbReference type="InterPro" id="IPR011990">
    <property type="entry name" value="TPR-like_helical_dom_sf"/>
</dbReference>
<dbReference type="PATRIC" id="fig|1263867.3.peg.4619"/>
<dbReference type="InterPro" id="IPR011989">
    <property type="entry name" value="ARM-like"/>
</dbReference>
<feature type="domain" description="Cytochrome c-552/4" evidence="3">
    <location>
        <begin position="191"/>
        <end position="229"/>
    </location>
</feature>
<gene>
    <name evidence="4" type="ORF">RE6C_04306</name>
</gene>
<reference evidence="4" key="1">
    <citation type="submission" date="2012-11" db="EMBL/GenBank/DDBJ databases">
        <title>Permanent draft genomes of Rhodopirellula europaea strain SH398 and 6C.</title>
        <authorList>
            <person name="Richter M."/>
            <person name="Richter-Heitmann T."/>
            <person name="Frank C."/>
            <person name="Harder J."/>
            <person name="Glockner F.O."/>
        </authorList>
    </citation>
    <scope>NUCLEOTIDE SEQUENCE</scope>
    <source>
        <strain evidence="4">6C</strain>
    </source>
</reference>
<dbReference type="PROSITE" id="PS50005">
    <property type="entry name" value="TPR"/>
    <property type="match status" value="2"/>
</dbReference>
<keyword evidence="1" id="KW-0732">Signal</keyword>
<dbReference type="Gene3D" id="1.10.1130.10">
    <property type="entry name" value="Flavocytochrome C3, Chain A"/>
    <property type="match status" value="2"/>
</dbReference>
<evidence type="ECO:0000313" key="4">
    <source>
        <dbReference type="EMBL" id="EMB14969.1"/>
    </source>
</evidence>
<dbReference type="InterPro" id="IPR023155">
    <property type="entry name" value="Cyt_c-552/4"/>
</dbReference>
<dbReference type="SUPFAM" id="SSF48371">
    <property type="entry name" value="ARM repeat"/>
    <property type="match status" value="1"/>
</dbReference>
<dbReference type="Proteomes" id="UP000011529">
    <property type="component" value="Unassembled WGS sequence"/>
</dbReference>
<dbReference type="SUPFAM" id="SSF48695">
    <property type="entry name" value="Multiheme cytochromes"/>
    <property type="match status" value="1"/>
</dbReference>
<dbReference type="RefSeq" id="WP_008659648.1">
    <property type="nucleotide sequence ID" value="NZ_ANMO01000202.1"/>
</dbReference>
<dbReference type="SUPFAM" id="SSF48452">
    <property type="entry name" value="TPR-like"/>
    <property type="match status" value="1"/>
</dbReference>
<dbReference type="SMART" id="SM00028">
    <property type="entry name" value="TPR"/>
    <property type="match status" value="2"/>
</dbReference>
<protein>
    <submittedName>
        <fullName evidence="4">Tetratricopeptide repeat family protein</fullName>
    </submittedName>
</protein>
<accession>M2AYB1</accession>
<dbReference type="InterPro" id="IPR019734">
    <property type="entry name" value="TPR_rpt"/>
</dbReference>
<evidence type="ECO:0000256" key="2">
    <source>
        <dbReference type="PROSITE-ProRule" id="PRU00339"/>
    </source>
</evidence>